<evidence type="ECO:0000256" key="4">
    <source>
        <dbReference type="ARBA" id="ARBA00022603"/>
    </source>
</evidence>
<dbReference type="InterPro" id="IPR015507">
    <property type="entry name" value="rRNA-MeTfrase_E"/>
</dbReference>
<dbReference type="Proteomes" id="UP000245699">
    <property type="component" value="Unassembled WGS sequence"/>
</dbReference>
<keyword evidence="5" id="KW-0808">Transferase</keyword>
<dbReference type="SUPFAM" id="SSF53335">
    <property type="entry name" value="S-adenosyl-L-methionine-dependent methyltransferases"/>
    <property type="match status" value="1"/>
</dbReference>
<evidence type="ECO:0000256" key="2">
    <source>
        <dbReference type="ARBA" id="ARBA00022517"/>
    </source>
</evidence>
<feature type="active site" description="Proton acceptor" evidence="8">
    <location>
        <position position="157"/>
    </location>
</feature>
<dbReference type="FunFam" id="3.40.50.150:FF:000004">
    <property type="entry name" value="AdoMet-dependent rRNA methyltransferase SPB1"/>
    <property type="match status" value="1"/>
</dbReference>
<proteinExistence type="inferred from homology"/>
<dbReference type="GO" id="GO:0016435">
    <property type="term" value="F:rRNA (guanine) methyltransferase activity"/>
    <property type="evidence" value="ECO:0007669"/>
    <property type="project" value="TreeGrafter"/>
</dbReference>
<accession>A0A2T9YLF0</accession>
<dbReference type="OrthoDB" id="1287559at2759"/>
<keyword evidence="4" id="KW-0489">Methyltransferase</keyword>
<dbReference type="GO" id="GO:0000466">
    <property type="term" value="P:maturation of 5.8S rRNA from tricistronic rRNA transcript (SSU-rRNA, 5.8S rRNA, LSU-rRNA)"/>
    <property type="evidence" value="ECO:0007669"/>
    <property type="project" value="TreeGrafter"/>
</dbReference>
<keyword evidence="2" id="KW-0690">Ribosome biogenesis</keyword>
<comment type="subcellular location">
    <subcellularLocation>
        <location evidence="1">Nucleus</location>
        <location evidence="1">Nucleolus</location>
    </subcellularLocation>
</comment>
<evidence type="ECO:0000259" key="9">
    <source>
        <dbReference type="Pfam" id="PF01728"/>
    </source>
</evidence>
<keyword evidence="11" id="KW-1185">Reference proteome</keyword>
<dbReference type="InterPro" id="IPR050082">
    <property type="entry name" value="RNA_methyltr_RlmE"/>
</dbReference>
<dbReference type="STRING" id="61424.A0A2T9YLF0"/>
<keyword evidence="6 8" id="KW-0949">S-adenosyl-L-methionine</keyword>
<dbReference type="InterPro" id="IPR029063">
    <property type="entry name" value="SAM-dependent_MTases_sf"/>
</dbReference>
<sequence>MVFKKKSAKGRLDKYYHLAKEQGYRARSAFKLIQLNKKYNFLGSAKALIDLCAAPGGWLQVSQKYMPSSSIIVGVDLVPIKSIPNVITLVEDITSDKCRSSLKQTLATWKADVVLHDGAPNVGAAWQQDAFTQSELVLSSLKLATEFLKKGGVFVTKVFRSKDYNKLMWVFNQLFEKVEATKPPSSRNVSAEIFVVCQKFIAPKKIDPKLLDAGYVFEDLDTKTQLEFLVHAMNLSLKRKRKNNLSNM</sequence>
<dbReference type="InterPro" id="IPR002877">
    <property type="entry name" value="RNA_MeTrfase_FtsJ_dom"/>
</dbReference>
<dbReference type="AlphaFoldDB" id="A0A2T9YLF0"/>
<dbReference type="Gene3D" id="3.40.50.150">
    <property type="entry name" value="Vaccinia Virus protein VP39"/>
    <property type="match status" value="1"/>
</dbReference>
<dbReference type="HAMAP" id="MF_01547">
    <property type="entry name" value="RNA_methyltr_E"/>
    <property type="match status" value="1"/>
</dbReference>
<organism evidence="10 11">
    <name type="scientific">Furculomyces boomerangus</name>
    <dbReference type="NCBI Taxonomy" id="61424"/>
    <lineage>
        <taxon>Eukaryota</taxon>
        <taxon>Fungi</taxon>
        <taxon>Fungi incertae sedis</taxon>
        <taxon>Zoopagomycota</taxon>
        <taxon>Kickxellomycotina</taxon>
        <taxon>Harpellomycetes</taxon>
        <taxon>Harpellales</taxon>
        <taxon>Harpellaceae</taxon>
        <taxon>Furculomyces</taxon>
    </lineage>
</organism>
<evidence type="ECO:0000256" key="1">
    <source>
        <dbReference type="ARBA" id="ARBA00004604"/>
    </source>
</evidence>
<dbReference type="GO" id="GO:0005730">
    <property type="term" value="C:nucleolus"/>
    <property type="evidence" value="ECO:0007669"/>
    <property type="project" value="UniProtKB-SubCell"/>
</dbReference>
<name>A0A2T9YLF0_9FUNG</name>
<dbReference type="GO" id="GO:0008650">
    <property type="term" value="F:rRNA (uridine-2'-O-)-methyltransferase activity"/>
    <property type="evidence" value="ECO:0007669"/>
    <property type="project" value="TreeGrafter"/>
</dbReference>
<protein>
    <recommendedName>
        <fullName evidence="9">Ribosomal RNA methyltransferase FtsJ domain-containing protein</fullName>
    </recommendedName>
</protein>
<feature type="domain" description="Ribosomal RNA methyltransferase FtsJ" evidence="9">
    <location>
        <begin position="24"/>
        <end position="200"/>
    </location>
</feature>
<dbReference type="PANTHER" id="PTHR10920">
    <property type="entry name" value="RIBOSOMAL RNA METHYLTRANSFERASE"/>
    <property type="match status" value="1"/>
</dbReference>
<dbReference type="Pfam" id="PF01728">
    <property type="entry name" value="FtsJ"/>
    <property type="match status" value="1"/>
</dbReference>
<dbReference type="PANTHER" id="PTHR10920:SF13">
    <property type="entry name" value="PRE-RRNA 2'-O-RIBOSE RNA METHYLTRANSFERASE FTSJ3"/>
    <property type="match status" value="1"/>
</dbReference>
<comment type="caution">
    <text evidence="10">The sequence shown here is derived from an EMBL/GenBank/DDBJ whole genome shotgun (WGS) entry which is preliminary data.</text>
</comment>
<evidence type="ECO:0000256" key="5">
    <source>
        <dbReference type="ARBA" id="ARBA00022679"/>
    </source>
</evidence>
<evidence type="ECO:0000313" key="11">
    <source>
        <dbReference type="Proteomes" id="UP000245699"/>
    </source>
</evidence>
<evidence type="ECO:0000256" key="6">
    <source>
        <dbReference type="ARBA" id="ARBA00022691"/>
    </source>
</evidence>
<dbReference type="EMBL" id="MBFT01000332">
    <property type="protein sequence ID" value="PVU93163.1"/>
    <property type="molecule type" value="Genomic_DNA"/>
</dbReference>
<dbReference type="GO" id="GO:0030687">
    <property type="term" value="C:preribosome, large subunit precursor"/>
    <property type="evidence" value="ECO:0007669"/>
    <property type="project" value="TreeGrafter"/>
</dbReference>
<dbReference type="PIRSF" id="PIRSF005461">
    <property type="entry name" value="23S_rRNA_mtase"/>
    <property type="match status" value="1"/>
</dbReference>
<evidence type="ECO:0000256" key="7">
    <source>
        <dbReference type="ARBA" id="ARBA00023242"/>
    </source>
</evidence>
<reference evidence="10 11" key="1">
    <citation type="journal article" date="2018" name="MBio">
        <title>Comparative Genomics Reveals the Core Gene Toolbox for the Fungus-Insect Symbiosis.</title>
        <authorList>
            <person name="Wang Y."/>
            <person name="Stata M."/>
            <person name="Wang W."/>
            <person name="Stajich J.E."/>
            <person name="White M.M."/>
            <person name="Moncalvo J.M."/>
        </authorList>
    </citation>
    <scope>NUCLEOTIDE SEQUENCE [LARGE SCALE GENOMIC DNA]</scope>
    <source>
        <strain evidence="10 11">AUS-77-4</strain>
    </source>
</reference>
<gene>
    <name evidence="10" type="ORF">BB559_003423</name>
</gene>
<dbReference type="GO" id="GO:0000463">
    <property type="term" value="P:maturation of LSU-rRNA from tricistronic rRNA transcript (SSU-rRNA, 5.8S rRNA, LSU-rRNA)"/>
    <property type="evidence" value="ECO:0007669"/>
    <property type="project" value="TreeGrafter"/>
</dbReference>
<keyword evidence="3" id="KW-0698">rRNA processing</keyword>
<evidence type="ECO:0000256" key="3">
    <source>
        <dbReference type="ARBA" id="ARBA00022552"/>
    </source>
</evidence>
<evidence type="ECO:0000313" key="10">
    <source>
        <dbReference type="EMBL" id="PVU93163.1"/>
    </source>
</evidence>
<evidence type="ECO:0000256" key="8">
    <source>
        <dbReference type="PIRSR" id="PIRSR005461-1"/>
    </source>
</evidence>
<keyword evidence="7" id="KW-0539">Nucleus</keyword>